<name>A0ABY3RMK0_9BRAD</name>
<organism evidence="2 3">
    <name type="scientific">Bradyrhizobium ontarionense</name>
    <dbReference type="NCBI Taxonomy" id="2898149"/>
    <lineage>
        <taxon>Bacteria</taxon>
        <taxon>Pseudomonadati</taxon>
        <taxon>Pseudomonadota</taxon>
        <taxon>Alphaproteobacteria</taxon>
        <taxon>Hyphomicrobiales</taxon>
        <taxon>Nitrobacteraceae</taxon>
        <taxon>Bradyrhizobium</taxon>
    </lineage>
</organism>
<sequence>MKYSLLIASSIAFMGFTTAVMAEEDIPALGQVTTNKKTALKTAPSAQASASRMIEPNTDLRWVRGDRKGKYVRVIAPKGPSGWVLAADVKSLVKPDLSSIALEGSAQPCVSPETIKVCTARKPTGCAAPDSAHGAINRIKRTMPPEGPVTTVTFDTFSQLQSAAEERVDQGAEIEPADRDKIKSIDTAEGTVGEGSLVRLVAFLSEGKPHANTGESVNCNLKGQENNDLHISVTEKKNGSEFDGIVVEMIPQNRPDNWTAADLATLRGKVLLIEGALLYDNMHVTNGDANNPLSGQPKRFSLWEIHPITSLKVCKKPTASQCDPDRTADWKDF</sequence>
<dbReference type="RefSeq" id="WP_231327530.1">
    <property type="nucleotide sequence ID" value="NZ_CP088156.1"/>
</dbReference>
<protein>
    <submittedName>
        <fullName evidence="2">SH3 domain-containing protein</fullName>
    </submittedName>
</protein>
<accession>A0ABY3RMK0</accession>
<gene>
    <name evidence="2" type="ORF">LQG66_18095</name>
</gene>
<dbReference type="Proteomes" id="UP001431010">
    <property type="component" value="Chromosome"/>
</dbReference>
<proteinExistence type="predicted"/>
<keyword evidence="1" id="KW-0732">Signal</keyword>
<reference evidence="2" key="1">
    <citation type="journal article" date="2024" name="Antonie Van Leeuwenhoek">
        <title>Bradyrhizobium ontarionense sp. nov., a novel bacterial symbiont isolated from Aeschynomene indica (Indian jointvetch), harbours photosynthesis, nitrogen fixation and nitrous oxide (N2O) reductase genes.</title>
        <authorList>
            <person name="Bromfield E.S.P."/>
            <person name="Cloutier S."/>
        </authorList>
    </citation>
    <scope>NUCLEOTIDE SEQUENCE</scope>
    <source>
        <strain evidence="2">A19</strain>
    </source>
</reference>
<evidence type="ECO:0000313" key="2">
    <source>
        <dbReference type="EMBL" id="UFZ08081.1"/>
    </source>
</evidence>
<keyword evidence="3" id="KW-1185">Reference proteome</keyword>
<dbReference type="EMBL" id="CP088156">
    <property type="protein sequence ID" value="UFZ08081.1"/>
    <property type="molecule type" value="Genomic_DNA"/>
</dbReference>
<evidence type="ECO:0000313" key="3">
    <source>
        <dbReference type="Proteomes" id="UP001431010"/>
    </source>
</evidence>
<feature type="chain" id="PRO_5047193458" evidence="1">
    <location>
        <begin position="23"/>
        <end position="333"/>
    </location>
</feature>
<feature type="signal peptide" evidence="1">
    <location>
        <begin position="1"/>
        <end position="22"/>
    </location>
</feature>
<evidence type="ECO:0000256" key="1">
    <source>
        <dbReference type="SAM" id="SignalP"/>
    </source>
</evidence>